<evidence type="ECO:0000313" key="5">
    <source>
        <dbReference type="EnsemblPlants" id="Kaladp0047s0244.1.v1.1"/>
    </source>
</evidence>
<dbReference type="PANTHER" id="PTHR13068">
    <property type="entry name" value="CGI-12 PROTEIN-RELATED"/>
    <property type="match status" value="1"/>
</dbReference>
<proteinExistence type="inferred from homology"/>
<evidence type="ECO:0000313" key="6">
    <source>
        <dbReference type="Proteomes" id="UP000594263"/>
    </source>
</evidence>
<dbReference type="Pfam" id="PF02536">
    <property type="entry name" value="mTERF"/>
    <property type="match status" value="1"/>
</dbReference>
<keyword evidence="2" id="KW-0805">Transcription regulation</keyword>
<reference evidence="5" key="1">
    <citation type="submission" date="2021-01" db="UniProtKB">
        <authorList>
            <consortium name="EnsemblPlants"/>
        </authorList>
    </citation>
    <scope>IDENTIFICATION</scope>
</reference>
<evidence type="ECO:0000256" key="4">
    <source>
        <dbReference type="SAM" id="MobiDB-lite"/>
    </source>
</evidence>
<dbReference type="OMA" id="IKPRYWV"/>
<dbReference type="GO" id="GO:0003676">
    <property type="term" value="F:nucleic acid binding"/>
    <property type="evidence" value="ECO:0007669"/>
    <property type="project" value="InterPro"/>
</dbReference>
<dbReference type="FunFam" id="1.25.70.10:FF:000015">
    <property type="entry name" value="Mitochondrial transcription termination factor family protein"/>
    <property type="match status" value="1"/>
</dbReference>
<keyword evidence="3" id="KW-0809">Transit peptide</keyword>
<dbReference type="Gramene" id="Kaladp0047s0244.1.v1.1">
    <property type="protein sequence ID" value="Kaladp0047s0244.1.v1.1"/>
    <property type="gene ID" value="Kaladp0047s0244.v1.1"/>
</dbReference>
<dbReference type="EnsemblPlants" id="Kaladp0047s0244.1.v1.1">
    <property type="protein sequence ID" value="Kaladp0047s0244.1.v1.1"/>
    <property type="gene ID" value="Kaladp0047s0244.v1.1"/>
</dbReference>
<evidence type="ECO:0000256" key="3">
    <source>
        <dbReference type="ARBA" id="ARBA00022946"/>
    </source>
</evidence>
<organism evidence="5 6">
    <name type="scientific">Kalanchoe fedtschenkoi</name>
    <name type="common">Lavender scallops</name>
    <name type="synonym">South American air plant</name>
    <dbReference type="NCBI Taxonomy" id="63787"/>
    <lineage>
        <taxon>Eukaryota</taxon>
        <taxon>Viridiplantae</taxon>
        <taxon>Streptophyta</taxon>
        <taxon>Embryophyta</taxon>
        <taxon>Tracheophyta</taxon>
        <taxon>Spermatophyta</taxon>
        <taxon>Magnoliopsida</taxon>
        <taxon>eudicotyledons</taxon>
        <taxon>Gunneridae</taxon>
        <taxon>Pentapetalae</taxon>
        <taxon>Saxifragales</taxon>
        <taxon>Crassulaceae</taxon>
        <taxon>Kalanchoe</taxon>
    </lineage>
</organism>
<dbReference type="GO" id="GO:0009507">
    <property type="term" value="C:chloroplast"/>
    <property type="evidence" value="ECO:0007669"/>
    <property type="project" value="EnsemblPlants"/>
</dbReference>
<dbReference type="InterPro" id="IPR038538">
    <property type="entry name" value="MTERF_sf"/>
</dbReference>
<keyword evidence="6" id="KW-1185">Reference proteome</keyword>
<dbReference type="PANTHER" id="PTHR13068:SF3">
    <property type="entry name" value="MITOCHONDRIAL TRANSCRIPTION TERMINATION FACTOR FAMILY PROTEIN"/>
    <property type="match status" value="1"/>
</dbReference>
<keyword evidence="2" id="KW-0804">Transcription</keyword>
<evidence type="ECO:0000256" key="2">
    <source>
        <dbReference type="ARBA" id="ARBA00022472"/>
    </source>
</evidence>
<keyword evidence="2" id="KW-0806">Transcription termination</keyword>
<comment type="similarity">
    <text evidence="1">Belongs to the mTERF family.</text>
</comment>
<dbReference type="InterPro" id="IPR003690">
    <property type="entry name" value="MTERF"/>
</dbReference>
<evidence type="ECO:0000256" key="1">
    <source>
        <dbReference type="ARBA" id="ARBA00007692"/>
    </source>
</evidence>
<name>A0A7N0TXF2_KALFE</name>
<sequence>MSSSSLIPTIPSSTSRILTHSHSPTILPHFRYSLKLLSKCRTNFRPSLRKSHPPRASPVGGSDPSVTNEPPVDEARAAISDFLRDYGVSQSDADEISLKSPRFLKMVVDGVSELEELSLWGSWGGGSVETMSFKEKVGRMMEEKGDGGKVAFLESIGLSLSSAMNVSRYLSSETLPNLILKVKSMKEIFASDRDDDHVIGRNALRMMTCLSIPVDDDIQQVLSFFEKIAAKRGGLEMLGSKDASFRYLIESFPRILLLSVEFHIKPMAKYLESIGVPQGCLRNVLLVYPPIIFYNIKMDISPRLLNLRKIGAADKDFGKMLIKYPWIMSRSIQENYESILYLFETYRVPKESVDRAVKSWPHLLGCSTVKLRAMVECFIDLGVNSKKLGQVIASCPQLLLRKPQDIAKVVLFFEELAFDKESVGKTLGRCPEIFAAKIDKTLSKKLKFLKSIGLSKHLLPRLIKKYPEVFVSDIDKTIIPRMKYLTTSGLSKREVAIMVHRFAPILGYSIDEVLKPKLEFLVTTMEKPVSEVVEYPRYFSYSLEKKIKPRFRILKGRKIECSLKDMLAKNDEEFAADFMGISRILIPPPLPPSS</sequence>
<feature type="region of interest" description="Disordered" evidence="4">
    <location>
        <begin position="45"/>
        <end position="71"/>
    </location>
</feature>
<dbReference type="Proteomes" id="UP000594263">
    <property type="component" value="Unplaced"/>
</dbReference>
<dbReference type="Gene3D" id="1.25.70.10">
    <property type="entry name" value="Transcription termination factor 3, mitochondrial"/>
    <property type="match status" value="1"/>
</dbReference>
<protein>
    <submittedName>
        <fullName evidence="5">Uncharacterized protein</fullName>
    </submittedName>
</protein>
<dbReference type="AlphaFoldDB" id="A0A7N0TXF2"/>
<dbReference type="GO" id="GO:0006353">
    <property type="term" value="P:DNA-templated transcription termination"/>
    <property type="evidence" value="ECO:0007669"/>
    <property type="project" value="UniProtKB-KW"/>
</dbReference>
<dbReference type="SMART" id="SM00733">
    <property type="entry name" value="Mterf"/>
    <property type="match status" value="9"/>
</dbReference>
<accession>A0A7N0TXF2</accession>